<dbReference type="Proteomes" id="UP000253314">
    <property type="component" value="Unassembled WGS sequence"/>
</dbReference>
<dbReference type="RefSeq" id="WP_113806175.1">
    <property type="nucleotide sequence ID" value="NZ_QOCW01000010.1"/>
</dbReference>
<evidence type="ECO:0000313" key="1">
    <source>
        <dbReference type="EMBL" id="RBW69485.1"/>
    </source>
</evidence>
<proteinExistence type="predicted"/>
<protein>
    <submittedName>
        <fullName evidence="1">Uncharacterized protein</fullName>
    </submittedName>
</protein>
<gene>
    <name evidence="1" type="ORF">DS031_11215</name>
</gene>
<keyword evidence="2" id="KW-1185">Reference proteome</keyword>
<sequence length="79" mass="9606">MDITDYDKTLYYLHRLDCYELLNLMSRTDDDLLSKKIEKFVQSYMHEPQFFKVKKTQESLLVYLDHCFSTTPVFLEQEL</sequence>
<accession>A0A366XWE9</accession>
<evidence type="ECO:0000313" key="2">
    <source>
        <dbReference type="Proteomes" id="UP000253314"/>
    </source>
</evidence>
<organism evidence="1 2">
    <name type="scientific">Bacillus taeanensis</name>
    <dbReference type="NCBI Taxonomy" id="273032"/>
    <lineage>
        <taxon>Bacteria</taxon>
        <taxon>Bacillati</taxon>
        <taxon>Bacillota</taxon>
        <taxon>Bacilli</taxon>
        <taxon>Bacillales</taxon>
        <taxon>Bacillaceae</taxon>
        <taxon>Bacillus</taxon>
    </lineage>
</organism>
<dbReference type="InterPro" id="IPR025431">
    <property type="entry name" value="YhdB-like"/>
</dbReference>
<comment type="caution">
    <text evidence="1">The sequence shown here is derived from an EMBL/GenBank/DDBJ whole genome shotgun (WGS) entry which is preliminary data.</text>
</comment>
<dbReference type="OrthoDB" id="2691588at2"/>
<reference evidence="1 2" key="1">
    <citation type="submission" date="2018-07" db="EMBL/GenBank/DDBJ databases">
        <title>Lottiidibacillus patelloidae gen. nov., sp. nov., isolated from the intestinal tract of a marine limpet and the reclassification of B. taeanensis BH030017T, B. algicola KMM 3737T and B. hwajinpoensis SW-72T as genus Lottiidibacillus.</title>
        <authorList>
            <person name="Liu R."/>
            <person name="Huang Z."/>
        </authorList>
    </citation>
    <scope>NUCLEOTIDE SEQUENCE [LARGE SCALE GENOMIC DNA]</scope>
    <source>
        <strain evidence="1 2">BH030017</strain>
    </source>
</reference>
<dbReference type="Pfam" id="PF14148">
    <property type="entry name" value="YhdB"/>
    <property type="match status" value="1"/>
</dbReference>
<dbReference type="EMBL" id="QOCW01000010">
    <property type="protein sequence ID" value="RBW69485.1"/>
    <property type="molecule type" value="Genomic_DNA"/>
</dbReference>
<dbReference type="AlphaFoldDB" id="A0A366XWE9"/>
<name>A0A366XWE9_9BACI</name>